<dbReference type="EMBL" id="BAABBQ010000001">
    <property type="protein sequence ID" value="GAA4020722.1"/>
    <property type="molecule type" value="Genomic_DNA"/>
</dbReference>
<protein>
    <submittedName>
        <fullName evidence="2">Uncharacterized protein</fullName>
    </submittedName>
</protein>
<evidence type="ECO:0000256" key="1">
    <source>
        <dbReference type="SAM" id="MobiDB-lite"/>
    </source>
</evidence>
<feature type="region of interest" description="Disordered" evidence="1">
    <location>
        <begin position="46"/>
        <end position="72"/>
    </location>
</feature>
<sequence>MRFDRQRAFVGGRLQCSGTVARQGSNHACGLDKAIIEDPLNVAPRADVNPCGGRRPYKHRGGKEKREEAPAD</sequence>
<accession>A0ABP7T432</accession>
<keyword evidence="3" id="KW-1185">Reference proteome</keyword>
<comment type="caution">
    <text evidence="2">The sequence shown here is derived from an EMBL/GenBank/DDBJ whole genome shotgun (WGS) entry which is preliminary data.</text>
</comment>
<proteinExistence type="predicted"/>
<evidence type="ECO:0000313" key="3">
    <source>
        <dbReference type="Proteomes" id="UP001500235"/>
    </source>
</evidence>
<reference evidence="3" key="1">
    <citation type="journal article" date="2019" name="Int. J. Syst. Evol. Microbiol.">
        <title>The Global Catalogue of Microorganisms (GCM) 10K type strain sequencing project: providing services to taxonomists for standard genome sequencing and annotation.</title>
        <authorList>
            <consortium name="The Broad Institute Genomics Platform"/>
            <consortium name="The Broad Institute Genome Sequencing Center for Infectious Disease"/>
            <person name="Wu L."/>
            <person name="Ma J."/>
        </authorList>
    </citation>
    <scope>NUCLEOTIDE SEQUENCE [LARGE SCALE GENOMIC DNA]</scope>
    <source>
        <strain evidence="3">JCM 17563</strain>
    </source>
</reference>
<organism evidence="2 3">
    <name type="scientific">Sphingomonas swuensis</name>
    <dbReference type="NCBI Taxonomy" id="977800"/>
    <lineage>
        <taxon>Bacteria</taxon>
        <taxon>Pseudomonadati</taxon>
        <taxon>Pseudomonadota</taxon>
        <taxon>Alphaproteobacteria</taxon>
        <taxon>Sphingomonadales</taxon>
        <taxon>Sphingomonadaceae</taxon>
        <taxon>Sphingomonas</taxon>
    </lineage>
</organism>
<evidence type="ECO:0000313" key="2">
    <source>
        <dbReference type="EMBL" id="GAA4020722.1"/>
    </source>
</evidence>
<dbReference type="Proteomes" id="UP001500235">
    <property type="component" value="Unassembled WGS sequence"/>
</dbReference>
<gene>
    <name evidence="2" type="ORF">GCM10022280_21480</name>
</gene>
<name>A0ABP7T432_9SPHN</name>